<keyword evidence="3" id="KW-0804">Transcription</keyword>
<gene>
    <name evidence="6" type="primary">yxaF_1</name>
    <name evidence="6" type="ORF">NTH_01096</name>
</gene>
<feature type="domain" description="HTH tetR-type" evidence="5">
    <location>
        <begin position="13"/>
        <end position="73"/>
    </location>
</feature>
<accession>A0ABY5MID6</accession>
<dbReference type="SUPFAM" id="SSF46689">
    <property type="entry name" value="Homeodomain-like"/>
    <property type="match status" value="1"/>
</dbReference>
<dbReference type="PANTHER" id="PTHR30055">
    <property type="entry name" value="HTH-TYPE TRANSCRIPTIONAL REGULATOR RUTR"/>
    <property type="match status" value="1"/>
</dbReference>
<evidence type="ECO:0000256" key="3">
    <source>
        <dbReference type="ARBA" id="ARBA00023163"/>
    </source>
</evidence>
<dbReference type="PANTHER" id="PTHR30055:SF234">
    <property type="entry name" value="HTH-TYPE TRANSCRIPTIONAL REGULATOR BETI"/>
    <property type="match status" value="1"/>
</dbReference>
<dbReference type="EMBL" id="CP030941">
    <property type="protein sequence ID" value="UUP16649.1"/>
    <property type="molecule type" value="Genomic_DNA"/>
</dbReference>
<keyword evidence="1" id="KW-0805">Transcription regulation</keyword>
<dbReference type="PROSITE" id="PS50977">
    <property type="entry name" value="HTH_TETR_2"/>
    <property type="match status" value="1"/>
</dbReference>
<dbReference type="PRINTS" id="PR00455">
    <property type="entry name" value="HTHTETR"/>
</dbReference>
<evidence type="ECO:0000256" key="4">
    <source>
        <dbReference type="PROSITE-ProRule" id="PRU00335"/>
    </source>
</evidence>
<protein>
    <submittedName>
        <fullName evidence="6">HTH-type transcriptional regulator YxaF</fullName>
    </submittedName>
</protein>
<evidence type="ECO:0000259" key="5">
    <source>
        <dbReference type="PROSITE" id="PS50977"/>
    </source>
</evidence>
<organism evidence="6 7">
    <name type="scientific">Nitratireductor thuwali</name>
    <dbReference type="NCBI Taxonomy" id="2267699"/>
    <lineage>
        <taxon>Bacteria</taxon>
        <taxon>Pseudomonadati</taxon>
        <taxon>Pseudomonadota</taxon>
        <taxon>Alphaproteobacteria</taxon>
        <taxon>Hyphomicrobiales</taxon>
        <taxon>Phyllobacteriaceae</taxon>
        <taxon>Nitratireductor</taxon>
    </lineage>
</organism>
<feature type="DNA-binding region" description="H-T-H motif" evidence="4">
    <location>
        <begin position="36"/>
        <end position="55"/>
    </location>
</feature>
<name>A0ABY5MID6_9HYPH</name>
<keyword evidence="2 4" id="KW-0238">DNA-binding</keyword>
<dbReference type="InterPro" id="IPR050109">
    <property type="entry name" value="HTH-type_TetR-like_transc_reg"/>
</dbReference>
<sequence>MKPSYAPKTKRGQVRREQILRAAERVFGTIGYADTSITDITREANTAQGTLYIYFKGKHEVFIELVREMGHLTREVISRTVSGAPSRLEAERLGLSAFLRFVAERPELYRIVEEARIAAPDAYRAYFTEFANAYRSHLLAAEATGEIRPGNAEIRAWALMGMAKTLGERYVLWQDDTDLDQVVDSATDLIRNGLEP</sequence>
<dbReference type="Proteomes" id="UP001342418">
    <property type="component" value="Chromosome"/>
</dbReference>
<evidence type="ECO:0000313" key="7">
    <source>
        <dbReference type="Proteomes" id="UP001342418"/>
    </source>
</evidence>
<dbReference type="Pfam" id="PF00440">
    <property type="entry name" value="TetR_N"/>
    <property type="match status" value="1"/>
</dbReference>
<evidence type="ECO:0000256" key="1">
    <source>
        <dbReference type="ARBA" id="ARBA00023015"/>
    </source>
</evidence>
<dbReference type="Gene3D" id="1.10.357.10">
    <property type="entry name" value="Tetracycline Repressor, domain 2"/>
    <property type="match status" value="1"/>
</dbReference>
<dbReference type="RefSeq" id="WP_338529059.1">
    <property type="nucleotide sequence ID" value="NZ_CP030941.1"/>
</dbReference>
<dbReference type="InterPro" id="IPR001647">
    <property type="entry name" value="HTH_TetR"/>
</dbReference>
<dbReference type="SUPFAM" id="SSF48498">
    <property type="entry name" value="Tetracyclin repressor-like, C-terminal domain"/>
    <property type="match status" value="1"/>
</dbReference>
<proteinExistence type="predicted"/>
<dbReference type="InterPro" id="IPR036271">
    <property type="entry name" value="Tet_transcr_reg_TetR-rel_C_sf"/>
</dbReference>
<dbReference type="InterPro" id="IPR009057">
    <property type="entry name" value="Homeodomain-like_sf"/>
</dbReference>
<evidence type="ECO:0000256" key="2">
    <source>
        <dbReference type="ARBA" id="ARBA00023125"/>
    </source>
</evidence>
<keyword evidence="7" id="KW-1185">Reference proteome</keyword>
<evidence type="ECO:0000313" key="6">
    <source>
        <dbReference type="EMBL" id="UUP16649.1"/>
    </source>
</evidence>
<reference evidence="6 7" key="1">
    <citation type="submission" date="2018-07" db="EMBL/GenBank/DDBJ databases">
        <title>Genome sequence of Nitratireductor thuwali#1536.</title>
        <authorList>
            <person name="Michoud G."/>
            <person name="Merlino G."/>
            <person name="Sefrji F.O."/>
            <person name="Daffonchio D."/>
        </authorList>
    </citation>
    <scope>NUCLEOTIDE SEQUENCE [LARGE SCALE GENOMIC DNA]</scope>
    <source>
        <strain evidence="7">Nit1536</strain>
    </source>
</reference>
<dbReference type="Gene3D" id="1.10.10.60">
    <property type="entry name" value="Homeodomain-like"/>
    <property type="match status" value="1"/>
</dbReference>